<dbReference type="Proteomes" id="UP001500909">
    <property type="component" value="Unassembled WGS sequence"/>
</dbReference>
<evidence type="ECO:0000313" key="3">
    <source>
        <dbReference type="Proteomes" id="UP001500909"/>
    </source>
</evidence>
<accession>A0ABN0Z9Q0</accession>
<feature type="region of interest" description="Disordered" evidence="1">
    <location>
        <begin position="50"/>
        <end position="75"/>
    </location>
</feature>
<evidence type="ECO:0000313" key="2">
    <source>
        <dbReference type="EMBL" id="GAA0440499.1"/>
    </source>
</evidence>
<keyword evidence="3" id="KW-1185">Reference proteome</keyword>
<reference evidence="2 3" key="1">
    <citation type="journal article" date="2019" name="Int. J. Syst. Evol. Microbiol.">
        <title>The Global Catalogue of Microorganisms (GCM) 10K type strain sequencing project: providing services to taxonomists for standard genome sequencing and annotation.</title>
        <authorList>
            <consortium name="The Broad Institute Genomics Platform"/>
            <consortium name="The Broad Institute Genome Sequencing Center for Infectious Disease"/>
            <person name="Wu L."/>
            <person name="Ma J."/>
        </authorList>
    </citation>
    <scope>NUCLEOTIDE SEQUENCE [LARGE SCALE GENOMIC DNA]</scope>
    <source>
        <strain evidence="2 3">JCM 4805</strain>
    </source>
</reference>
<gene>
    <name evidence="2" type="ORF">GCM10010361_00520</name>
</gene>
<sequence>MSPKTQSGVRLRSSEGALMPDPPVITPFPATPRATPPTLRATCRTISRAAARGHPGPGSAGAYINGVRNRRSASS</sequence>
<evidence type="ECO:0000256" key="1">
    <source>
        <dbReference type="SAM" id="MobiDB-lite"/>
    </source>
</evidence>
<organism evidence="2 3">
    <name type="scientific">Streptomyces olivaceiscleroticus</name>
    <dbReference type="NCBI Taxonomy" id="68245"/>
    <lineage>
        <taxon>Bacteria</taxon>
        <taxon>Bacillati</taxon>
        <taxon>Actinomycetota</taxon>
        <taxon>Actinomycetes</taxon>
        <taxon>Kitasatosporales</taxon>
        <taxon>Streptomycetaceae</taxon>
        <taxon>Streptomyces</taxon>
    </lineage>
</organism>
<comment type="caution">
    <text evidence="2">The sequence shown here is derived from an EMBL/GenBank/DDBJ whole genome shotgun (WGS) entry which is preliminary data.</text>
</comment>
<protein>
    <submittedName>
        <fullName evidence="2">Uncharacterized protein</fullName>
    </submittedName>
</protein>
<feature type="compositionally biased region" description="Pro residues" evidence="1">
    <location>
        <begin position="20"/>
        <end position="30"/>
    </location>
</feature>
<name>A0ABN0Z9Q0_9ACTN</name>
<proteinExistence type="predicted"/>
<dbReference type="EMBL" id="BAAABY010000001">
    <property type="protein sequence ID" value="GAA0440499.1"/>
    <property type="molecule type" value="Genomic_DNA"/>
</dbReference>
<feature type="region of interest" description="Disordered" evidence="1">
    <location>
        <begin position="1"/>
        <end position="37"/>
    </location>
</feature>